<sequence>MLRKLREKIRRRGKEERSDDTKEHVHAAHLSQKGKDRVVSEGGKSRPEEIDGDTYVDRSVDDTKRLNEESTKKDSRTQNFDQQDEVKCQEANLDGVDTKTPGDTKDEPGNVDLWQRAFDELNADLRGHLRENEAMSPENVIQEVIDRTKESFEAFQNGGLKFKKYDGKEVNVRDVAKKILNSATRCSEIIKGIAAFDPSNHASNAWAIVSLGLTMVKNSMDQREAAFKSSEFLADILARYVILDAHCRKKKLSSSDGLDNAIVQVYKAILEYTAEVKKRWDASLLNRIGNSIFPVSDTELSRLQSAVKDQDQEVSNWSQINNYIYQCAKGDEILANIEKVYQNTEIIKVKVNSDERHKILTWLSDIQYSHTQIDHQRVRTDNTGDWLLCSDEYREWKAVPGKLLWLYGPAGCGKSILCSTIIGDIEKDYSSDLFYWYFQFNRNETQNVKNMTRSIIRQLVPEELPKSLISLWEEHDRKNRDPDHDKFLTILNDVIGSHARDHLFLIFDALDECPDNEVYERNLLFQVLKGLIDDHGKKVHLLATSRYEENIRYHLDDSMKIDLEDRMNDDVEAFVRNALDYGKLSRWKKEKGVNDQILAKLLDTEEPRRFRWADLQIKRLEKCKKKDKITESLETIPKSLEETYRRILEEVPEDEQKDARSILTWLSFSLVPLELEAVAAVVGFSHPESVVETCTTYLVTVSPSSGTIKLAHFSVKEFLVVSDPIDWFQLTTIGGHIDIANHALDNLLRQTEALTKEPAHSLSLLKYAAHYWAGHFSELAESGTKFPDLEKKHLEAKIYRLFEERMIYLNWRRVALENFSLSFWYIDENGIEPPIYLACEMGMQVVVERLLSQGANPCATYYEFVGKRISACQIAAANGHLTIVKQLLGSIDVSVEIASDIARSIDLNTASHKAIDAILNILLGTEIEVFYDNPANGCILLNEDFAEAVAGNDTSGHQLLCLLLDKQVRLETPVTERVLEALLKNRRCGEEMMRMLCDGRWNDIQITENLMISISLYSGYNPSTATAILQNIGARVHLNQRIIRHFMMMASVEVVELLLQVSGDKIQVSEELLEATLDRPGIAVLTLLCKRVPDIAFSSPNVLQHIISSRNGLECMESLLMEFHQGYFLQNDIVQKVAKHAGDPSLLRMLLGKREAGLVVFDLSEATMMAAASNWYCPQQMMEMVLNNADSEISINEQILSSAAGNSLGRKSALEYLLELHKNLSITEEALVSAARAKEILCVDCKALEFLFEKFLDAPVSDHVFKATGERPEALLTCRLHRGGRHIKYCQMIGKLLEQDIVSLQKLIELLDARLLEIDESLVDAVGIQNAQILAFHRRYAMEKLLELPINDMTVTEEVILKALDEVQVDDEALKMLIDRLGSTVPVTEKVLEVAFLNDQSRLLDLLLKGESSWNLQRVWVAIWQNNGCEFKRIARAARALLKYGEFDISQTLLEFLPLQDAHGFDHKDCDELSNLFGEQSLSTPATKILSEIQFGYSDPRNILRFINQLGSGVPMTEKAWNALWRNDKCSFKQKTMLSNFLLQCGSFDISPILLEFLPPRYKDGGLGQKYCDGLHRELDELTSLCSGRDISVPATGILSEILFDNGSAQNIREFIEHKPTIQLTDGLIERAEKNKRLNKAFKAFLYSKRAADPNIKAAETKEEAEEG</sequence>
<dbReference type="PANTHER" id="PTHR10039">
    <property type="entry name" value="AMELOGENIN"/>
    <property type="match status" value="1"/>
</dbReference>
<reference evidence="4 5" key="1">
    <citation type="submission" date="2019-04" db="EMBL/GenBank/DDBJ databases">
        <title>Friends and foes A comparative genomics studyof 23 Aspergillus species from section Flavi.</title>
        <authorList>
            <consortium name="DOE Joint Genome Institute"/>
            <person name="Kjaerbolling I."/>
            <person name="Vesth T."/>
            <person name="Frisvad J.C."/>
            <person name="Nybo J.L."/>
            <person name="Theobald S."/>
            <person name="Kildgaard S."/>
            <person name="Isbrandt T."/>
            <person name="Kuo A."/>
            <person name="Sato A."/>
            <person name="Lyhne E.K."/>
            <person name="Kogle M.E."/>
            <person name="Wiebenga A."/>
            <person name="Kun R.S."/>
            <person name="Lubbers R.J."/>
            <person name="Makela M.R."/>
            <person name="Barry K."/>
            <person name="Chovatia M."/>
            <person name="Clum A."/>
            <person name="Daum C."/>
            <person name="Haridas S."/>
            <person name="He G."/>
            <person name="LaButti K."/>
            <person name="Lipzen A."/>
            <person name="Mondo S."/>
            <person name="Riley R."/>
            <person name="Salamov A."/>
            <person name="Simmons B.A."/>
            <person name="Magnuson J.K."/>
            <person name="Henrissat B."/>
            <person name="Mortensen U.H."/>
            <person name="Larsen T.O."/>
            <person name="Devries R.P."/>
            <person name="Grigoriev I.V."/>
            <person name="Machida M."/>
            <person name="Baker S.E."/>
            <person name="Andersen M.R."/>
        </authorList>
    </citation>
    <scope>NUCLEOTIDE SEQUENCE [LARGE SCALE GENOMIC DNA]</scope>
    <source>
        <strain evidence="4 5">IBT 29228</strain>
    </source>
</reference>
<dbReference type="Pfam" id="PF23397">
    <property type="entry name" value="DUF7104"/>
    <property type="match status" value="1"/>
</dbReference>
<dbReference type="Pfam" id="PF24883">
    <property type="entry name" value="NPHP3_N"/>
    <property type="match status" value="1"/>
</dbReference>
<keyword evidence="5" id="KW-1185">Reference proteome</keyword>
<evidence type="ECO:0000259" key="3">
    <source>
        <dbReference type="PROSITE" id="PS50837"/>
    </source>
</evidence>
<feature type="compositionally biased region" description="Basic and acidic residues" evidence="2">
    <location>
        <begin position="13"/>
        <end position="26"/>
    </location>
</feature>
<dbReference type="OrthoDB" id="1577640at2759"/>
<evidence type="ECO:0000256" key="2">
    <source>
        <dbReference type="SAM" id="MobiDB-lite"/>
    </source>
</evidence>
<dbReference type="InterPro" id="IPR056884">
    <property type="entry name" value="NPHP3-like_N"/>
</dbReference>
<dbReference type="EMBL" id="ML736184">
    <property type="protein sequence ID" value="KAE8380182.1"/>
    <property type="molecule type" value="Genomic_DNA"/>
</dbReference>
<dbReference type="InterPro" id="IPR002110">
    <property type="entry name" value="Ankyrin_rpt"/>
</dbReference>
<keyword evidence="1" id="KW-0677">Repeat</keyword>
<proteinExistence type="predicted"/>
<accession>A0A5N7BEI3</accession>
<organism evidence="4 5">
    <name type="scientific">Aspergillus bertholletiae</name>
    <dbReference type="NCBI Taxonomy" id="1226010"/>
    <lineage>
        <taxon>Eukaryota</taxon>
        <taxon>Fungi</taxon>
        <taxon>Dikarya</taxon>
        <taxon>Ascomycota</taxon>
        <taxon>Pezizomycotina</taxon>
        <taxon>Eurotiomycetes</taxon>
        <taxon>Eurotiomycetidae</taxon>
        <taxon>Eurotiales</taxon>
        <taxon>Aspergillaceae</taxon>
        <taxon>Aspergillus</taxon>
        <taxon>Aspergillus subgen. Circumdati</taxon>
    </lineage>
</organism>
<dbReference type="Proteomes" id="UP000326198">
    <property type="component" value="Unassembled WGS sequence"/>
</dbReference>
<dbReference type="InterPro" id="IPR027417">
    <property type="entry name" value="P-loop_NTPase"/>
</dbReference>
<dbReference type="InterPro" id="IPR036770">
    <property type="entry name" value="Ankyrin_rpt-contain_sf"/>
</dbReference>
<name>A0A5N7BEI3_9EURO</name>
<dbReference type="SUPFAM" id="SSF52540">
    <property type="entry name" value="P-loop containing nucleoside triphosphate hydrolases"/>
    <property type="match status" value="1"/>
</dbReference>
<evidence type="ECO:0000256" key="1">
    <source>
        <dbReference type="ARBA" id="ARBA00022737"/>
    </source>
</evidence>
<dbReference type="PROSITE" id="PS50837">
    <property type="entry name" value="NACHT"/>
    <property type="match status" value="1"/>
</dbReference>
<dbReference type="PANTHER" id="PTHR10039:SF16">
    <property type="entry name" value="GPI INOSITOL-DEACYLASE"/>
    <property type="match status" value="1"/>
</dbReference>
<dbReference type="SMART" id="SM00248">
    <property type="entry name" value="ANK"/>
    <property type="match status" value="3"/>
</dbReference>
<feature type="compositionally biased region" description="Basic residues" evidence="2">
    <location>
        <begin position="1"/>
        <end position="12"/>
    </location>
</feature>
<dbReference type="Gene3D" id="1.25.40.20">
    <property type="entry name" value="Ankyrin repeat-containing domain"/>
    <property type="match status" value="1"/>
</dbReference>
<feature type="region of interest" description="Disordered" evidence="2">
    <location>
        <begin position="1"/>
        <end position="110"/>
    </location>
</feature>
<feature type="domain" description="NACHT" evidence="3">
    <location>
        <begin position="402"/>
        <end position="546"/>
    </location>
</feature>
<protein>
    <recommendedName>
        <fullName evidence="3">NACHT domain-containing protein</fullName>
    </recommendedName>
</protein>
<dbReference type="SUPFAM" id="SSF48403">
    <property type="entry name" value="Ankyrin repeat"/>
    <property type="match status" value="1"/>
</dbReference>
<dbReference type="InterPro" id="IPR055530">
    <property type="entry name" value="DUF7104"/>
</dbReference>
<dbReference type="Gene3D" id="3.40.50.300">
    <property type="entry name" value="P-loop containing nucleotide triphosphate hydrolases"/>
    <property type="match status" value="1"/>
</dbReference>
<gene>
    <name evidence="4" type="ORF">BDV26DRAFT_290576</name>
</gene>
<dbReference type="InterPro" id="IPR007111">
    <property type="entry name" value="NACHT_NTPase"/>
</dbReference>
<feature type="compositionally biased region" description="Basic and acidic residues" evidence="2">
    <location>
        <begin position="33"/>
        <end position="76"/>
    </location>
</feature>
<evidence type="ECO:0000313" key="5">
    <source>
        <dbReference type="Proteomes" id="UP000326198"/>
    </source>
</evidence>
<evidence type="ECO:0000313" key="4">
    <source>
        <dbReference type="EMBL" id="KAE8380182.1"/>
    </source>
</evidence>
<feature type="compositionally biased region" description="Basic and acidic residues" evidence="2">
    <location>
        <begin position="96"/>
        <end position="108"/>
    </location>
</feature>